<accession>A0AAD3MDC6</accession>
<proteinExistence type="predicted"/>
<organism evidence="2 3">
    <name type="scientific">Lates japonicus</name>
    <name type="common">Japanese lates</name>
    <dbReference type="NCBI Taxonomy" id="270547"/>
    <lineage>
        <taxon>Eukaryota</taxon>
        <taxon>Metazoa</taxon>
        <taxon>Chordata</taxon>
        <taxon>Craniata</taxon>
        <taxon>Vertebrata</taxon>
        <taxon>Euteleostomi</taxon>
        <taxon>Actinopterygii</taxon>
        <taxon>Neopterygii</taxon>
        <taxon>Teleostei</taxon>
        <taxon>Neoteleostei</taxon>
        <taxon>Acanthomorphata</taxon>
        <taxon>Carangaria</taxon>
        <taxon>Carangaria incertae sedis</taxon>
        <taxon>Centropomidae</taxon>
        <taxon>Lates</taxon>
    </lineage>
</organism>
<comment type="caution">
    <text evidence="2">The sequence shown here is derived from an EMBL/GenBank/DDBJ whole genome shotgun (WGS) entry which is preliminary data.</text>
</comment>
<dbReference type="AlphaFoldDB" id="A0AAD3MDC6"/>
<protein>
    <submittedName>
        <fullName evidence="2">Collagen alpha-1(XXVII) chain A-like protein</fullName>
    </submittedName>
</protein>
<gene>
    <name evidence="2" type="ORF">AKAME5_002813900</name>
</gene>
<evidence type="ECO:0000256" key="1">
    <source>
        <dbReference type="SAM" id="MobiDB-lite"/>
    </source>
</evidence>
<evidence type="ECO:0000313" key="2">
    <source>
        <dbReference type="EMBL" id="GLD51621.1"/>
    </source>
</evidence>
<keyword evidence="3" id="KW-1185">Reference proteome</keyword>
<feature type="region of interest" description="Disordered" evidence="1">
    <location>
        <begin position="183"/>
        <end position="208"/>
    </location>
</feature>
<evidence type="ECO:0000313" key="3">
    <source>
        <dbReference type="Proteomes" id="UP001279410"/>
    </source>
</evidence>
<dbReference type="Proteomes" id="UP001279410">
    <property type="component" value="Unassembled WGS sequence"/>
</dbReference>
<dbReference type="GO" id="GO:0005581">
    <property type="term" value="C:collagen trimer"/>
    <property type="evidence" value="ECO:0007669"/>
    <property type="project" value="UniProtKB-KW"/>
</dbReference>
<sequence length="208" mass="22460">MISLQAALTRCGHPPKVGLEEKLSRLCQQGHSIQIRDHLNQRAITEAPLRPGLPSAIWPNLALEEGLSRAPELLPAGAAQHQASAHFEGAICQFDLVLLHRQLTIIAGYRCYSLNVQGNSQEVLGSSSLARSVAALAVRYVASTQTIKPNPGPFPTPMMGTVMPVTVQLGLASPPLKARTELSQHHLGQEHPSQTTNPKNLHLKLPQP</sequence>
<name>A0AAD3MDC6_LATJO</name>
<reference evidence="2" key="1">
    <citation type="submission" date="2022-08" db="EMBL/GenBank/DDBJ databases">
        <title>Genome sequencing of akame (Lates japonicus).</title>
        <authorList>
            <person name="Hashiguchi Y."/>
            <person name="Takahashi H."/>
        </authorList>
    </citation>
    <scope>NUCLEOTIDE SEQUENCE</scope>
    <source>
        <strain evidence="2">Kochi</strain>
    </source>
</reference>
<dbReference type="EMBL" id="BRZM01003698">
    <property type="protein sequence ID" value="GLD51621.1"/>
    <property type="molecule type" value="Genomic_DNA"/>
</dbReference>
<keyword evidence="2" id="KW-0176">Collagen</keyword>